<dbReference type="InParanoid" id="Q22LZ3"/>
<dbReference type="InterPro" id="IPR006212">
    <property type="entry name" value="Furin_repeat"/>
</dbReference>
<feature type="compositionally biased region" description="Low complexity" evidence="1">
    <location>
        <begin position="2224"/>
        <end position="2233"/>
    </location>
</feature>
<keyword evidence="3" id="KW-0732">Signal</keyword>
<proteinExistence type="predicted"/>
<dbReference type="Proteomes" id="UP000009168">
    <property type="component" value="Unassembled WGS sequence"/>
</dbReference>
<protein>
    <submittedName>
        <fullName evidence="4">Transmembrane protein, putative</fullName>
    </submittedName>
</protein>
<dbReference type="eggNOG" id="KOG3525">
    <property type="taxonomic scope" value="Eukaryota"/>
</dbReference>
<dbReference type="Gene3D" id="2.10.220.10">
    <property type="entry name" value="Hormone Receptor, Insulin-like Growth Factor Receptor 1, Chain A, domain 2"/>
    <property type="match status" value="4"/>
</dbReference>
<dbReference type="KEGG" id="tet:TTHERM_00039260"/>
<gene>
    <name evidence="4" type="ORF">TTHERM_00039260</name>
</gene>
<keyword evidence="5" id="KW-1185">Reference proteome</keyword>
<dbReference type="RefSeq" id="XP_977227.2">
    <property type="nucleotide sequence ID" value="XM_972134.2"/>
</dbReference>
<feature type="compositionally biased region" description="Polar residues" evidence="1">
    <location>
        <begin position="1739"/>
        <end position="1748"/>
    </location>
</feature>
<feature type="compositionally biased region" description="Basic and acidic residues" evidence="1">
    <location>
        <begin position="1778"/>
        <end position="1790"/>
    </location>
</feature>
<feature type="compositionally biased region" description="Polar residues" evidence="1">
    <location>
        <begin position="1853"/>
        <end position="1868"/>
    </location>
</feature>
<feature type="compositionally biased region" description="Low complexity" evidence="1">
    <location>
        <begin position="1869"/>
        <end position="1895"/>
    </location>
</feature>
<dbReference type="HOGENOM" id="CLU_230182_0_0_1"/>
<feature type="compositionally biased region" description="Polar residues" evidence="1">
    <location>
        <begin position="2234"/>
        <end position="2243"/>
    </location>
</feature>
<organism evidence="4 5">
    <name type="scientific">Tetrahymena thermophila (strain SB210)</name>
    <dbReference type="NCBI Taxonomy" id="312017"/>
    <lineage>
        <taxon>Eukaryota</taxon>
        <taxon>Sar</taxon>
        <taxon>Alveolata</taxon>
        <taxon>Ciliophora</taxon>
        <taxon>Intramacronucleata</taxon>
        <taxon>Oligohymenophorea</taxon>
        <taxon>Hymenostomatida</taxon>
        <taxon>Tetrahymenina</taxon>
        <taxon>Tetrahymenidae</taxon>
        <taxon>Tetrahymena</taxon>
    </lineage>
</organism>
<dbReference type="PANTHER" id="PTHR46987">
    <property type="entry name" value="NEUROHYPOPHYSIAL HORMONES, N-TERMINAL DOMAIN CONTAINING PROTEIN"/>
    <property type="match status" value="1"/>
</dbReference>
<feature type="region of interest" description="Disordered" evidence="1">
    <location>
        <begin position="1851"/>
        <end position="2006"/>
    </location>
</feature>
<dbReference type="SUPFAM" id="SSF57184">
    <property type="entry name" value="Growth factor receptor domain"/>
    <property type="match status" value="3"/>
</dbReference>
<feature type="transmembrane region" description="Helical" evidence="2">
    <location>
        <begin position="1434"/>
        <end position="1456"/>
    </location>
</feature>
<feature type="region of interest" description="Disordered" evidence="1">
    <location>
        <begin position="2224"/>
        <end position="2262"/>
    </location>
</feature>
<keyword evidence="2" id="KW-0472">Membrane</keyword>
<feature type="region of interest" description="Disordered" evidence="1">
    <location>
        <begin position="2087"/>
        <end position="2154"/>
    </location>
</feature>
<dbReference type="SMART" id="SM00261">
    <property type="entry name" value="FU"/>
    <property type="match status" value="7"/>
</dbReference>
<dbReference type="EMBL" id="GG662720">
    <property type="protein sequence ID" value="EAR86304.2"/>
    <property type="molecule type" value="Genomic_DNA"/>
</dbReference>
<dbReference type="InterPro" id="IPR009030">
    <property type="entry name" value="Growth_fac_rcpt_cys_sf"/>
</dbReference>
<dbReference type="InterPro" id="IPR051514">
    <property type="entry name" value="R-spondin"/>
</dbReference>
<feature type="chain" id="PRO_5004200873" evidence="3">
    <location>
        <begin position="25"/>
        <end position="2326"/>
    </location>
</feature>
<dbReference type="PANTHER" id="PTHR46987:SF7">
    <property type="entry name" value="TNFR-CYS DOMAIN-CONTAINING PROTEIN"/>
    <property type="match status" value="1"/>
</dbReference>
<evidence type="ECO:0000256" key="3">
    <source>
        <dbReference type="SAM" id="SignalP"/>
    </source>
</evidence>
<name>Q22LZ3_TETTS</name>
<feature type="transmembrane region" description="Helical" evidence="2">
    <location>
        <begin position="1524"/>
        <end position="1546"/>
    </location>
</feature>
<dbReference type="OrthoDB" id="286906at2759"/>
<feature type="region of interest" description="Disordered" evidence="1">
    <location>
        <begin position="1690"/>
        <end position="1748"/>
    </location>
</feature>
<evidence type="ECO:0000256" key="1">
    <source>
        <dbReference type="SAM" id="MobiDB-lite"/>
    </source>
</evidence>
<feature type="signal peptide" evidence="3">
    <location>
        <begin position="1"/>
        <end position="24"/>
    </location>
</feature>
<evidence type="ECO:0000313" key="4">
    <source>
        <dbReference type="EMBL" id="EAR86304.2"/>
    </source>
</evidence>
<accession>Q22LZ3</accession>
<feature type="region of interest" description="Disordered" evidence="1">
    <location>
        <begin position="1762"/>
        <end position="1824"/>
    </location>
</feature>
<feature type="transmembrane region" description="Helical" evidence="2">
    <location>
        <begin position="1477"/>
        <end position="1499"/>
    </location>
</feature>
<feature type="transmembrane region" description="Helical" evidence="2">
    <location>
        <begin position="1403"/>
        <end position="1422"/>
    </location>
</feature>
<feature type="compositionally biased region" description="Polar residues" evidence="1">
    <location>
        <begin position="2119"/>
        <end position="2154"/>
    </location>
</feature>
<feature type="region of interest" description="Disordered" evidence="1">
    <location>
        <begin position="2289"/>
        <end position="2326"/>
    </location>
</feature>
<feature type="compositionally biased region" description="Low complexity" evidence="1">
    <location>
        <begin position="1807"/>
        <end position="1821"/>
    </location>
</feature>
<feature type="compositionally biased region" description="Polar residues" evidence="1">
    <location>
        <begin position="2087"/>
        <end position="2110"/>
    </location>
</feature>
<feature type="compositionally biased region" description="Basic and acidic residues" evidence="1">
    <location>
        <begin position="1955"/>
        <end position="1985"/>
    </location>
</feature>
<sequence length="2326" mass="254589">MKNLVNYLSALILMLLHMIGQVSSQTPFNSVAVTVPTNNKVLATSDHRILLKFTTSPLSTIPTGSILSIQISPTNIFFFGANSPDPSSIRYTIGSQSQQSLAQASVQANQQASYYELLLSNINYNFANTDNSMEVVFTMQNARCNCKATFLVTIQNLGGATKYYRGSGSFSYTQEQSTCINMSVNDGTTGKKGLTANFNFQPKYNIQANSQIQIKFTKWFPDLQEGVFFDFGDSTNLPSSCSYIPAAGQNGLYNPSFTCTLFVSDQTIKFLNINSLVMPNSQQYQLQLTQFRNPFSTMPETISLWISELIPSGGDYQLKESCTFTTTPTTPVTFVYTTNPATPVQTQGSVQTLTFQGVTNTPFDTGTFLRVIYDSQIGITYTPTSSSGTSIGGGKMQLDIQNFFPSSLATGSQYSFSLQITNPMYATQNNISFMIMYKSLSSTIYQQEQIQSAFQYSTIAGSLTASLVTIADPTISVITSYTFSITVNQNYSPGQILYFSFPASSFSFSSPSCSWISGAKISNSLTCSTLSTTEIQSTNIFTSSLVPGDTFQIQINGIQNPPNTAPSAFITIITKTAPGNNPIEQNSSIQVTAQPKLLTAQIASVSSNVVYSTTSITFNITPAILVPQSGMIQITFPSDLTYNTNPSLVTPVNLGNLFSIFNKSLFYKQIKFNNIYYFKQILGGTTLQGTYPNLQIILNSQALAANTQVSFTLVGIKNPTSTKESASFIIITMDSLGNPIQKKSTGLTVQMNQRATTSSVTITGTNQFTGASNVNYTFKIVLAVPQTGSCLFTINFPTQIALNPSPSCQIGVGITSISCTLTTNTIKATVTFGTFPADSTVSFVVSNANNYLISGVYPFSFTSDTSSGYFIEGNPTINYTLNPSQLTTATGKNIQSVMTKTDNIYQINITPKQTLPSNLPQSNTSVDITLPSQVNIMGNTVCQVISPTSITCVNDSVNKKFKCSPAGDFSQPIVIKITNLGFNYTPTGQSDSLIVSTSYNGSPIDQSNNGITLNHNCDPNCFQCNPINSNTCTSCFDSSLTANYLLQGTQCTNICGPGYIALTGNNVCQPCQNNCATCVTNQTTCSSCSGIYYLSGNNCVATCPPGYYGINNTCQQCSSPCATCSGQSTYCLTCLNNAQNNINIYSYKGTCVSQCPQDVSIPSNYQCLPCAANCAKCQSDVNNCLVCQSPYYLNGSVCVQTCPNSTYPNAGKCQSCFAPCDTCSGGPSNCTSCQSPYYVYNGGCVNAPCPNGTYQIDSNRSCNSCPKGCLACTSLSKCTVCDNSSGYTVLYNNQCLTQCPQDKPFQTSSGCEACDSSCLTCKNSVDYCTSCSGSLYLYSGKCISSCPNGFVKNSLTNTCENPQTKETRIYFPYLIGACIFIAITAASKIMVKQSQFFTNATAFTSIFEFLSWLTTGILMFNYNSTYADKTIEAGLAVFWLGFIIYVITNIIVFFYAKKKYLTDIRFQTWRQSTRGNQHSSVVIQTFSLIFSFKFFRFIYGRFLNRSYLSARFVDNDAIFKPTNFISILSYIFSSTLIITGSAIACYETQLIQDNLYYFSIEAIILTLIMLFFIIGDVFKEHDYFTHDLASDKKSRIYIDDGTAKKDPLMSMDVRNELEKNVLEKSLAYDRMNNSNLNNTNTLLKNKSLKNGQSSIQEIEAADLNESSLYNSMLNSQHKIKKQQNGVIVEEDGEQSNRQKKNGKESSIQKSATKNGVLSPSNTERFGQSSRLNGDKSKRANSQENVNSKVVASQTDIVGAAGAKLAKDSSKNLKKSQKSLKDKNEKVESNKNKASSSQSPDKNGAAQSSNKSPKNNNLNKSQKTLEQNKKLNEDGEQILNGKDCHHLIRVYDKNGNSSSKPNLNQTNNMSPSPKQQNGSKSPSKGGKNKSSASPKKNGVKGKDAKNKQNSQGLIGLEDEIESAYNPTEGGRQFNGIKNLQTNDSKDVYSNNSSNKANDHLLQDKKQNPEGEKSDNKKGFKDKKILDDASGLNDDADSEGENIIQDTPSNYNYLNMRFESKDLMNMQNTKPYHNNLLASTGMKTLPVNNASPLNYGAPSPLDPGYSTSSSQIQFNSASKAPLYNQFFTPAESPTRQQSSTLRQSANNSLNRNKSGKKKLSLTPQNYNYSANQSPLRNGNTQSPQRNGNHYSITPTSNTFANNANNIMKTHSDYEEGIKISKILEQEQQKNGRSTVQPFFTTQKMTQSDKQKQDYLDNYDYSVPHTTINANHINTNDFQTESSKGRSTSKNKAKSNSRNLKTLDNDPKIKQLEDIYNQKLVPFQSRVALNNQQQNASHSKVNKKPINGLSIADPSNFSDYEGDQNPGYF</sequence>
<feature type="transmembrane region" description="Helical" evidence="2">
    <location>
        <begin position="1370"/>
        <end position="1391"/>
    </location>
</feature>
<dbReference type="GeneID" id="7841439"/>
<evidence type="ECO:0000256" key="2">
    <source>
        <dbReference type="SAM" id="Phobius"/>
    </source>
</evidence>
<feature type="transmembrane region" description="Helical" evidence="2">
    <location>
        <begin position="1555"/>
        <end position="1574"/>
    </location>
</feature>
<feature type="compositionally biased region" description="Polar residues" evidence="1">
    <location>
        <begin position="1791"/>
        <end position="1806"/>
    </location>
</feature>
<keyword evidence="2 4" id="KW-0812">Transmembrane</keyword>
<keyword evidence="2" id="KW-1133">Transmembrane helix</keyword>
<reference evidence="5" key="1">
    <citation type="journal article" date="2006" name="PLoS Biol.">
        <title>Macronuclear genome sequence of the ciliate Tetrahymena thermophila, a model eukaryote.</title>
        <authorList>
            <person name="Eisen J.A."/>
            <person name="Coyne R.S."/>
            <person name="Wu M."/>
            <person name="Wu D."/>
            <person name="Thiagarajan M."/>
            <person name="Wortman J.R."/>
            <person name="Badger J.H."/>
            <person name="Ren Q."/>
            <person name="Amedeo P."/>
            <person name="Jones K.M."/>
            <person name="Tallon L.J."/>
            <person name="Delcher A.L."/>
            <person name="Salzberg S.L."/>
            <person name="Silva J.C."/>
            <person name="Haas B.J."/>
            <person name="Majoros W.H."/>
            <person name="Farzad M."/>
            <person name="Carlton J.M."/>
            <person name="Smith R.K. Jr."/>
            <person name="Garg J."/>
            <person name="Pearlman R.E."/>
            <person name="Karrer K.M."/>
            <person name="Sun L."/>
            <person name="Manning G."/>
            <person name="Elde N.C."/>
            <person name="Turkewitz A.P."/>
            <person name="Asai D.J."/>
            <person name="Wilkes D.E."/>
            <person name="Wang Y."/>
            <person name="Cai H."/>
            <person name="Collins K."/>
            <person name="Stewart B.A."/>
            <person name="Lee S.R."/>
            <person name="Wilamowska K."/>
            <person name="Weinberg Z."/>
            <person name="Ruzzo W.L."/>
            <person name="Wloga D."/>
            <person name="Gaertig J."/>
            <person name="Frankel J."/>
            <person name="Tsao C.-C."/>
            <person name="Gorovsky M.A."/>
            <person name="Keeling P.J."/>
            <person name="Waller R.F."/>
            <person name="Patron N.J."/>
            <person name="Cherry J.M."/>
            <person name="Stover N.A."/>
            <person name="Krieger C.J."/>
            <person name="del Toro C."/>
            <person name="Ryder H.F."/>
            <person name="Williamson S.C."/>
            <person name="Barbeau R.A."/>
            <person name="Hamilton E.P."/>
            <person name="Orias E."/>
        </authorList>
    </citation>
    <scope>NUCLEOTIDE SEQUENCE [LARGE SCALE GENOMIC DNA]</scope>
    <source>
        <strain evidence="5">SB210</strain>
    </source>
</reference>
<feature type="compositionally biased region" description="Polar residues" evidence="1">
    <location>
        <begin position="1934"/>
        <end position="1954"/>
    </location>
</feature>
<feature type="compositionally biased region" description="Polar residues" evidence="1">
    <location>
        <begin position="1704"/>
        <end position="1731"/>
    </location>
</feature>
<evidence type="ECO:0000313" key="5">
    <source>
        <dbReference type="Proteomes" id="UP000009168"/>
    </source>
</evidence>
<dbReference type="CDD" id="cd00064">
    <property type="entry name" value="FU"/>
    <property type="match status" value="4"/>
</dbReference>